<evidence type="ECO:0000256" key="2">
    <source>
        <dbReference type="SAM" id="Phobius"/>
    </source>
</evidence>
<name>A0ABD5UY61_9EURY</name>
<evidence type="ECO:0000313" key="4">
    <source>
        <dbReference type="Proteomes" id="UP001596296"/>
    </source>
</evidence>
<sequence>MRRSLVLFVAVLLVSSAVAPVGSVAASARPAPDDGAVSHAVGPFQTGSEDSDDATNGSCEATTNDEIGYWEGVCHDAELAIDDSDGLDEEEITLLVHRGMARVEYLRERPFEEEVPVETMTRAEYTETMNGSESNPEFNRWNDQVWKALFIVGEDGSSEEAIQGTLSGSVAGFYSPGGDRIVIVVPEGEELRIEEATLVHELTHAMQDQYHNLSRPRYVGETQDADLAIDGIVEGEASYVENRYEERCGAGDWSCLEGPESSGGGGPPENWGIYLTVFQPYSDGPAYVAEIVEEEGWEGVSERMESPPNATAETIHRESIAPEPVPVADTATNGWETYPDQGVNGSDTVGEASMFAMFWFQSREYGADTFDWQRVLLDSSRIHPESVYNYDHASTDGWAGDRIVPYRNDRGDERRNGYVWASEWETPADAAQFHATYLRMLDAHDAVRRDDGIIYVAEGGFRGAYGIELDDTRVTIVHAPMPADVTELRPAIDLEEPTPEPTSEPGTGSDSDTEDGSEPTDSAVTTPTLPDYDSEEGPDETTEATETTAGETPGFTALLALLAVVISGIALVAVARRRR</sequence>
<reference evidence="3 4" key="1">
    <citation type="journal article" date="2019" name="Int. J. Syst. Evol. Microbiol.">
        <title>The Global Catalogue of Microorganisms (GCM) 10K type strain sequencing project: providing services to taxonomists for standard genome sequencing and annotation.</title>
        <authorList>
            <consortium name="The Broad Institute Genomics Platform"/>
            <consortium name="The Broad Institute Genome Sequencing Center for Infectious Disease"/>
            <person name="Wu L."/>
            <person name="Ma J."/>
        </authorList>
    </citation>
    <scope>NUCLEOTIDE SEQUENCE [LARGE SCALE GENOMIC DNA]</scope>
    <source>
        <strain evidence="3 4">SKJ47</strain>
    </source>
</reference>
<evidence type="ECO:0000313" key="3">
    <source>
        <dbReference type="EMBL" id="MFC6893092.1"/>
    </source>
</evidence>
<feature type="compositionally biased region" description="Polar residues" evidence="1">
    <location>
        <begin position="519"/>
        <end position="528"/>
    </location>
</feature>
<comment type="caution">
    <text evidence="3">The sequence shown here is derived from an EMBL/GenBank/DDBJ whole genome shotgun (WGS) entry which is preliminary data.</text>
</comment>
<evidence type="ECO:0000256" key="1">
    <source>
        <dbReference type="SAM" id="MobiDB-lite"/>
    </source>
</evidence>
<feature type="region of interest" description="Disordered" evidence="1">
    <location>
        <begin position="486"/>
        <end position="552"/>
    </location>
</feature>
<keyword evidence="2" id="KW-0472">Membrane</keyword>
<feature type="region of interest" description="Disordered" evidence="1">
    <location>
        <begin position="26"/>
        <end position="62"/>
    </location>
</feature>
<dbReference type="AlphaFoldDB" id="A0ABD5UY61"/>
<gene>
    <name evidence="3" type="ORF">ACFQE9_10830</name>
</gene>
<keyword evidence="2" id="KW-0812">Transmembrane</keyword>
<dbReference type="EMBL" id="JBHSXL010000009">
    <property type="protein sequence ID" value="MFC6893092.1"/>
    <property type="molecule type" value="Genomic_DNA"/>
</dbReference>
<proteinExistence type="predicted"/>
<feature type="transmembrane region" description="Helical" evidence="2">
    <location>
        <begin position="555"/>
        <end position="575"/>
    </location>
</feature>
<keyword evidence="2" id="KW-1133">Transmembrane helix</keyword>
<dbReference type="RefSeq" id="WP_379744297.1">
    <property type="nucleotide sequence ID" value="NZ_JBHSVN010000001.1"/>
</dbReference>
<organism evidence="3 4">
    <name type="scientific">Halopenitus salinus</name>
    <dbReference type="NCBI Taxonomy" id="1198295"/>
    <lineage>
        <taxon>Archaea</taxon>
        <taxon>Methanobacteriati</taxon>
        <taxon>Methanobacteriota</taxon>
        <taxon>Stenosarchaea group</taxon>
        <taxon>Halobacteria</taxon>
        <taxon>Halobacteriales</taxon>
        <taxon>Haloferacaceae</taxon>
        <taxon>Halopenitus</taxon>
    </lineage>
</organism>
<dbReference type="InterPro" id="IPR047792">
    <property type="entry name" value="Hvo_1808-like"/>
</dbReference>
<feature type="compositionally biased region" description="Acidic residues" evidence="1">
    <location>
        <begin position="532"/>
        <end position="543"/>
    </location>
</feature>
<dbReference type="Proteomes" id="UP001596296">
    <property type="component" value="Unassembled WGS sequence"/>
</dbReference>
<keyword evidence="4" id="KW-1185">Reference proteome</keyword>
<protein>
    <submittedName>
        <fullName evidence="3">Hvo_1808 family surface protein</fullName>
    </submittedName>
</protein>
<accession>A0ABD5UY61</accession>
<dbReference type="NCBIfam" id="NF038145">
    <property type="entry name" value="Hvo_1808_fam"/>
    <property type="match status" value="1"/>
</dbReference>